<dbReference type="AlphaFoldDB" id="A0A2S4Q1Y6"/>
<sequence>MPRGSTTTKRLRGTVATQTNTSNDNGFVTASKRNPKQQKSICQINSQINGHAKHPHNNSASLSPPSTPLSTTDGNEQHTSLNGKKVDGRMSLGLVRADSASSSDSSSESYQNASETPILENHRQIDVNSTKNLAVHRDLGHIGFAITIIRSCPLSDTLAILIVLLQIPPTFLSVIQLLFATLTFVPSTSVATSGFTYTDILPGTISTPTFTTILFLDLAVLLVWLFLWTPLQELALDTAQAVIAITLGCASSYLNDPIGPVIRSNGKKYGLIRLVLGIHILTQGVVQYIWDFYARRYHHDIPSTNFGDSEAGKLAINLSNDTSISQIKEMELSTILETNRIDPKVEMRNKDYTLARNQQPLWGALAMTKVIMVKEYETSHAAAESAGANTTRMNNLGSAPFSSEKNRIWITYVGSDEIFFSTSFFSTFQPNDQDEATILGDSTIDNSKPFLVKVNNATWQPIKIFTMTEPAQKPGPSTRWSGVIFGLAPKSNYNFDFISTVDKSLIFSTSVRTLQSPISEDGISFNDKNGTRSISPYPALKISIAQVSRKLEEDRQRQKSSRKELRAKLNSVRKEFERLLTSIASTGGNDDKMRQKVQQSTLHMKQADEATTILVTQIETIDSIPTDETLLYSESKNEIQSQREKHKNACSEINTRKQSAEREIQALKLDLSNLKQKSETRNQRLNILKAKHESILDANAKGFDEAQRRESELEIKRNDRAKIQAFYTERLQSINSQIFEGQVALQAVATAIETLSQFQKDIYPGHSPTLSSRNSSGIGGDSVSLNSSIKPGNYPWTAQVNCSNAISGPGFSPLTSTTVHPLKPGNRNRDRSSSLLSNVSKFTQSSDDGPLLTYVGKKLLGWEDSIEDLKYSSGSANGSGSGSGSIGDLKSPVAVKSRVTSNV</sequence>
<name>A0A2S4Q1Y6_9PEZI</name>
<dbReference type="OrthoDB" id="4158994at2759"/>
<feature type="coiled-coil region" evidence="1">
    <location>
        <begin position="636"/>
        <end position="691"/>
    </location>
</feature>
<evidence type="ECO:0000256" key="3">
    <source>
        <dbReference type="SAM" id="Phobius"/>
    </source>
</evidence>
<feature type="region of interest" description="Disordered" evidence="2">
    <location>
        <begin position="1"/>
        <end position="117"/>
    </location>
</feature>
<evidence type="ECO:0000313" key="4">
    <source>
        <dbReference type="EMBL" id="POS88314.1"/>
    </source>
</evidence>
<accession>A0A2S4Q1Y6</accession>
<feature type="coiled-coil region" evidence="1">
    <location>
        <begin position="548"/>
        <end position="582"/>
    </location>
</feature>
<evidence type="ECO:0008006" key="6">
    <source>
        <dbReference type="Google" id="ProtNLM"/>
    </source>
</evidence>
<keyword evidence="1" id="KW-0175">Coiled coil</keyword>
<feature type="compositionally biased region" description="Low complexity" evidence="2">
    <location>
        <begin position="97"/>
        <end position="109"/>
    </location>
</feature>
<dbReference type="STRING" id="225359.A0A2S4Q1Y6"/>
<feature type="transmembrane region" description="Helical" evidence="3">
    <location>
        <begin position="205"/>
        <end position="227"/>
    </location>
</feature>
<protein>
    <recommendedName>
        <fullName evidence="6">Ubiquitination network signaling protein</fullName>
    </recommendedName>
</protein>
<keyword evidence="5" id="KW-1185">Reference proteome</keyword>
<proteinExistence type="predicted"/>
<comment type="caution">
    <text evidence="4">The sequence shown here is derived from an EMBL/GenBank/DDBJ whole genome shotgun (WGS) entry which is preliminary data.</text>
</comment>
<feature type="compositionally biased region" description="Low complexity" evidence="2">
    <location>
        <begin position="61"/>
        <end position="72"/>
    </location>
</feature>
<feature type="transmembrane region" description="Helical" evidence="3">
    <location>
        <begin position="158"/>
        <end position="185"/>
    </location>
</feature>
<gene>
    <name evidence="4" type="ORF">EPUL_000615</name>
</gene>
<reference evidence="4 5" key="1">
    <citation type="submission" date="2017-10" db="EMBL/GenBank/DDBJ databases">
        <title>Development of genomic resources for the powdery mildew, Erysiphe pulchra.</title>
        <authorList>
            <person name="Wadl P.A."/>
            <person name="Mack B.M."/>
            <person name="Moore G."/>
            <person name="Beltz S.B."/>
        </authorList>
    </citation>
    <scope>NUCLEOTIDE SEQUENCE [LARGE SCALE GENOMIC DNA]</scope>
    <source>
        <strain evidence="4">Cflorida</strain>
    </source>
</reference>
<feature type="compositionally biased region" description="Polar residues" evidence="2">
    <location>
        <begin position="15"/>
        <end position="49"/>
    </location>
</feature>
<organism evidence="4 5">
    <name type="scientific">Erysiphe pulchra</name>
    <dbReference type="NCBI Taxonomy" id="225359"/>
    <lineage>
        <taxon>Eukaryota</taxon>
        <taxon>Fungi</taxon>
        <taxon>Dikarya</taxon>
        <taxon>Ascomycota</taxon>
        <taxon>Pezizomycotina</taxon>
        <taxon>Leotiomycetes</taxon>
        <taxon>Erysiphales</taxon>
        <taxon>Erysiphaceae</taxon>
        <taxon>Erysiphe</taxon>
    </lineage>
</organism>
<evidence type="ECO:0000256" key="1">
    <source>
        <dbReference type="SAM" id="Coils"/>
    </source>
</evidence>
<keyword evidence="3" id="KW-0472">Membrane</keyword>
<keyword evidence="3" id="KW-0812">Transmembrane</keyword>
<keyword evidence="3" id="KW-1133">Transmembrane helix</keyword>
<evidence type="ECO:0000313" key="5">
    <source>
        <dbReference type="Proteomes" id="UP000237438"/>
    </source>
</evidence>
<dbReference type="EMBL" id="PEDP01000010">
    <property type="protein sequence ID" value="POS88314.1"/>
    <property type="molecule type" value="Genomic_DNA"/>
</dbReference>
<feature type="transmembrane region" description="Helical" evidence="3">
    <location>
        <begin position="271"/>
        <end position="290"/>
    </location>
</feature>
<feature type="compositionally biased region" description="Polar residues" evidence="2">
    <location>
        <begin position="73"/>
        <end position="82"/>
    </location>
</feature>
<feature type="region of interest" description="Disordered" evidence="2">
    <location>
        <begin position="815"/>
        <end position="834"/>
    </location>
</feature>
<dbReference type="Proteomes" id="UP000237438">
    <property type="component" value="Unassembled WGS sequence"/>
</dbReference>
<feature type="region of interest" description="Disordered" evidence="2">
    <location>
        <begin position="871"/>
        <end position="903"/>
    </location>
</feature>
<evidence type="ECO:0000256" key="2">
    <source>
        <dbReference type="SAM" id="MobiDB-lite"/>
    </source>
</evidence>